<sequence length="124" mass="13914">MRREMINQLAYRTFYMMVCATGIAAIAIFVAHWWQVLVFGVVVGAAAVLLDTILEHFNVPDTNRQVPRIPTWLKLIQLLVLVLVAGVTTLFTIRAWWVAVLIGISAGILSLLIELLSRRLVTID</sequence>
<feature type="transmembrane region" description="Helical" evidence="1">
    <location>
        <begin position="75"/>
        <end position="91"/>
    </location>
</feature>
<evidence type="ECO:0000313" key="2">
    <source>
        <dbReference type="EMBL" id="MDF2314145.1"/>
    </source>
</evidence>
<dbReference type="RefSeq" id="WP_050337774.1">
    <property type="nucleotide sequence ID" value="NZ_BJZC01000055.1"/>
</dbReference>
<dbReference type="GeneID" id="49392772"/>
<keyword evidence="1" id="KW-1133">Transmembrane helix</keyword>
<keyword evidence="1" id="KW-0812">Transmembrane</keyword>
<dbReference type="EMBL" id="JAPEQV010000022">
    <property type="protein sequence ID" value="MDF2314145.1"/>
    <property type="molecule type" value="Genomic_DNA"/>
</dbReference>
<feature type="transmembrane region" description="Helical" evidence="1">
    <location>
        <begin position="36"/>
        <end position="54"/>
    </location>
</feature>
<proteinExistence type="predicted"/>
<gene>
    <name evidence="2" type="ORF">OOJ94_15100</name>
    <name evidence="3" type="ORF">RI536_09160</name>
</gene>
<reference evidence="2" key="2">
    <citation type="journal article" date="2023" name="Front Nutr">
        <title>Lactiplantibacillus pentosus P2020 protects the hyperuricemia and renal inflammation in mice.</title>
        <authorList>
            <person name="Wang Z."/>
            <person name="Song L."/>
            <person name="Li X."/>
            <person name="Xiao Y."/>
            <person name="Huang Y."/>
            <person name="Zhang Y."/>
            <person name="Li J."/>
            <person name="Li M."/>
            <person name="Ren Z."/>
        </authorList>
    </citation>
    <scope>NUCLEOTIDE SEQUENCE</scope>
    <source>
        <strain evidence="2">P2000</strain>
    </source>
</reference>
<protein>
    <submittedName>
        <fullName evidence="2">DUF2878 family protein</fullName>
    </submittedName>
</protein>
<name>A0AAP8VC43_LACPE</name>
<dbReference type="EMBL" id="JAVLAQ010000001">
    <property type="protein sequence ID" value="MDT6990274.1"/>
    <property type="molecule type" value="Genomic_DNA"/>
</dbReference>
<evidence type="ECO:0000313" key="3">
    <source>
        <dbReference type="EMBL" id="MDT6990274.1"/>
    </source>
</evidence>
<evidence type="ECO:0000313" key="4">
    <source>
        <dbReference type="Proteomes" id="UP001151834"/>
    </source>
</evidence>
<organism evidence="2 4">
    <name type="scientific">Lactiplantibacillus pentosus</name>
    <name type="common">Lactobacillus pentosus</name>
    <dbReference type="NCBI Taxonomy" id="1589"/>
    <lineage>
        <taxon>Bacteria</taxon>
        <taxon>Bacillati</taxon>
        <taxon>Bacillota</taxon>
        <taxon>Bacilli</taxon>
        <taxon>Lactobacillales</taxon>
        <taxon>Lactobacillaceae</taxon>
        <taxon>Lactiplantibacillus</taxon>
    </lineage>
</organism>
<dbReference type="AlphaFoldDB" id="A0AAP8VC43"/>
<feature type="transmembrane region" description="Helical" evidence="1">
    <location>
        <begin position="12"/>
        <end position="30"/>
    </location>
</feature>
<dbReference type="Proteomes" id="UP001151834">
    <property type="component" value="Unassembled WGS sequence"/>
</dbReference>
<reference evidence="2" key="1">
    <citation type="submission" date="2022-11" db="EMBL/GenBank/DDBJ databases">
        <authorList>
            <person name="Wang Z."/>
        </authorList>
    </citation>
    <scope>NUCLEOTIDE SEQUENCE</scope>
    <source>
        <strain evidence="2">P2000</strain>
    </source>
</reference>
<feature type="transmembrane region" description="Helical" evidence="1">
    <location>
        <begin position="97"/>
        <end position="116"/>
    </location>
</feature>
<keyword evidence="1" id="KW-0472">Membrane</keyword>
<comment type="caution">
    <text evidence="2">The sequence shown here is derived from an EMBL/GenBank/DDBJ whole genome shotgun (WGS) entry which is preliminary data.</text>
</comment>
<dbReference type="Proteomes" id="UP001267003">
    <property type="component" value="Unassembled WGS sequence"/>
</dbReference>
<accession>A0AAP8VC43</accession>
<reference evidence="3" key="3">
    <citation type="submission" date="2023-08" db="EMBL/GenBank/DDBJ databases">
        <authorList>
            <person name="Page C.A."/>
            <person name="Perez-Diaz I.M."/>
        </authorList>
    </citation>
    <scope>NUCLEOTIDE SEQUENCE</scope>
    <source>
        <strain evidence="3">7.8.46</strain>
    </source>
</reference>
<evidence type="ECO:0000256" key="1">
    <source>
        <dbReference type="SAM" id="Phobius"/>
    </source>
</evidence>